<reference evidence="8" key="7">
    <citation type="submission" date="2022-10" db="EMBL/GenBank/DDBJ databases">
        <title>Human gut microbiome strain richness.</title>
        <authorList>
            <person name="Chen-Liaw A."/>
        </authorList>
    </citation>
    <scope>NUCLEOTIDE SEQUENCE</scope>
    <source>
        <strain evidence="8">1001283st1_A3_1001283B150304_161114</strain>
    </source>
</reference>
<dbReference type="Proteomes" id="UP001217776">
    <property type="component" value="Unassembled WGS sequence"/>
</dbReference>
<feature type="transmembrane region" description="Helical" evidence="1">
    <location>
        <begin position="7"/>
        <end position="27"/>
    </location>
</feature>
<dbReference type="Proteomes" id="UP000440614">
    <property type="component" value="Unassembled WGS sequence"/>
</dbReference>
<dbReference type="Proteomes" id="UP000488521">
    <property type="component" value="Unassembled WGS sequence"/>
</dbReference>
<dbReference type="AlphaFoldDB" id="A0A0P0EY66"/>
<evidence type="ECO:0000313" key="3">
    <source>
        <dbReference type="EMBL" id="CUQ05180.1"/>
    </source>
</evidence>
<dbReference type="EMBL" id="JAQNVG010000033">
    <property type="protein sequence ID" value="MDC2237624.1"/>
    <property type="molecule type" value="Genomic_DNA"/>
</dbReference>
<reference evidence="7" key="6">
    <citation type="submission" date="2021-07" db="EMBL/GenBank/DDBJ databases">
        <title>Comparative genomics of Bacteroides fragilis group isolates reveals species-dependent resistance mechanisms and validates clinical tools for resistance prediction.</title>
        <authorList>
            <person name="Wallace M.J."/>
            <person name="Jean S."/>
            <person name="Wallace M.A."/>
            <person name="Carey-Ann B.D."/>
            <person name="Dantas G."/>
        </authorList>
    </citation>
    <scope>NUCLEOTIDE SEQUENCE</scope>
    <source>
        <strain evidence="7">BJH_160</strain>
    </source>
</reference>
<gene>
    <name evidence="2" type="ORF">BatF92_44730</name>
    <name evidence="9" type="ORF">DW780_27695</name>
    <name evidence="3" type="ORF">ERS852557_02577</name>
    <name evidence="6" type="ORF">GAN59_12435</name>
    <name evidence="5" type="ORF">GAN75_13450</name>
    <name evidence="4" type="ORF">GAO51_02465</name>
    <name evidence="7" type="ORF">K0H07_27860</name>
    <name evidence="10" type="ORF">KQP59_19290</name>
    <name evidence="8" type="ORF">PO127_17940</name>
</gene>
<sequence>MIINNKLRTLFVLALYIGFTIAIYAIVCHFLKIEFQDIHLLYAVLVGCVAYLPRFIAEKKSKK</sequence>
<keyword evidence="1" id="KW-0812">Transmembrane</keyword>
<dbReference type="Proteomes" id="UP000436825">
    <property type="component" value="Unassembled WGS sequence"/>
</dbReference>
<dbReference type="Proteomes" id="UP000500882">
    <property type="component" value="Chromosome"/>
</dbReference>
<dbReference type="Proteomes" id="UP000095541">
    <property type="component" value="Unassembled WGS sequence"/>
</dbReference>
<dbReference type="EMBL" id="WCRS01000007">
    <property type="protein sequence ID" value="KAB4473652.1"/>
    <property type="molecule type" value="Genomic_DNA"/>
</dbReference>
<name>A0A0P0EY66_BACT4</name>
<dbReference type="EMBL" id="WCSY01000002">
    <property type="protein sequence ID" value="KAB4315475.1"/>
    <property type="molecule type" value="Genomic_DNA"/>
</dbReference>
<accession>C6IJB7</accession>
<reference evidence="13 14" key="3">
    <citation type="journal article" date="2019" name="Nat. Med.">
        <title>A library of human gut bacterial isolates paired with longitudinal multiomics data enables mechanistic microbiome research.</title>
        <authorList>
            <person name="Poyet M."/>
            <person name="Groussin M."/>
            <person name="Gibbons S.M."/>
            <person name="Avila-Pacheco J."/>
            <person name="Jiang X."/>
            <person name="Kearney S.M."/>
            <person name="Perrotta A.R."/>
            <person name="Berdy B."/>
            <person name="Zhao S."/>
            <person name="Lieberman T.D."/>
            <person name="Swanson P.K."/>
            <person name="Smith M."/>
            <person name="Roesemann S."/>
            <person name="Alexander J.E."/>
            <person name="Rich S.A."/>
            <person name="Livny J."/>
            <person name="Vlamakis H."/>
            <person name="Clish C."/>
            <person name="Bullock K."/>
            <person name="Deik A."/>
            <person name="Scott J."/>
            <person name="Pierce K.A."/>
            <person name="Xavier R.J."/>
            <person name="Alm E.J."/>
        </authorList>
    </citation>
    <scope>NUCLEOTIDE SEQUENCE [LARGE SCALE GENOMIC DNA]</scope>
    <source>
        <strain evidence="6 15">BIOML-A156</strain>
        <strain evidence="5 13">BIOML-A160</strain>
        <strain evidence="4 14">BIOML-A188</strain>
    </source>
</reference>
<dbReference type="EMBL" id="AP022660">
    <property type="protein sequence ID" value="BCA52531.1"/>
    <property type="molecule type" value="Genomic_DNA"/>
</dbReference>
<evidence type="ECO:0000313" key="4">
    <source>
        <dbReference type="EMBL" id="KAB4315475.1"/>
    </source>
</evidence>
<evidence type="ECO:0000256" key="1">
    <source>
        <dbReference type="SAM" id="Phobius"/>
    </source>
</evidence>
<dbReference type="GeneID" id="60924396"/>
<protein>
    <submittedName>
        <fullName evidence="4">Uncharacterized protein</fullName>
    </submittedName>
</protein>
<reference evidence="9 12" key="2">
    <citation type="submission" date="2018-08" db="EMBL/GenBank/DDBJ databases">
        <title>A genome reference for cultivated species of the human gut microbiota.</title>
        <authorList>
            <person name="Zou Y."/>
            <person name="Xue W."/>
            <person name="Luo G."/>
        </authorList>
    </citation>
    <scope>NUCLEOTIDE SEQUENCE [LARGE SCALE GENOMIC DNA]</scope>
    <source>
        <strain evidence="9 12">AM30-26</strain>
    </source>
</reference>
<keyword evidence="1" id="KW-0472">Membrane</keyword>
<dbReference type="EMBL" id="CZBI01000003">
    <property type="protein sequence ID" value="CUQ05180.1"/>
    <property type="molecule type" value="Genomic_DNA"/>
</dbReference>
<evidence type="ECO:0000313" key="15">
    <source>
        <dbReference type="Proteomes" id="UP000488521"/>
    </source>
</evidence>
<keyword evidence="1" id="KW-1133">Transmembrane helix</keyword>
<dbReference type="Proteomes" id="UP001200544">
    <property type="component" value="Unassembled WGS sequence"/>
</dbReference>
<dbReference type="EMBL" id="JAHYQA010000036">
    <property type="protein sequence ID" value="MCE9240944.1"/>
    <property type="molecule type" value="Genomic_DNA"/>
</dbReference>
<proteinExistence type="predicted"/>
<evidence type="ECO:0000313" key="12">
    <source>
        <dbReference type="Proteomes" id="UP000284785"/>
    </source>
</evidence>
<dbReference type="EMBL" id="WCRW01000008">
    <property type="protein sequence ID" value="KAB4455251.1"/>
    <property type="molecule type" value="Genomic_DNA"/>
</dbReference>
<reference evidence="3 11" key="1">
    <citation type="submission" date="2015-09" db="EMBL/GenBank/DDBJ databases">
        <authorList>
            <consortium name="Pathogen Informatics"/>
        </authorList>
    </citation>
    <scope>NUCLEOTIDE SEQUENCE [LARGE SCALE GENOMIC DNA]</scope>
    <source>
        <strain evidence="3 11">2789STDY5834945</strain>
    </source>
</reference>
<dbReference type="OMA" id="CVAYLPR"/>
<organism evidence="4 14">
    <name type="scientific">Bacteroides thetaiotaomicron</name>
    <dbReference type="NCBI Taxonomy" id="818"/>
    <lineage>
        <taxon>Bacteria</taxon>
        <taxon>Pseudomonadati</taxon>
        <taxon>Bacteroidota</taxon>
        <taxon>Bacteroidia</taxon>
        <taxon>Bacteroidales</taxon>
        <taxon>Bacteroidaceae</taxon>
        <taxon>Bacteroides</taxon>
    </lineage>
</organism>
<dbReference type="KEGG" id="btho:Btheta7330_05088"/>
<accession>A0A0P0EY66</accession>
<evidence type="ECO:0000313" key="14">
    <source>
        <dbReference type="Proteomes" id="UP000440614"/>
    </source>
</evidence>
<dbReference type="EMBL" id="CP083681">
    <property type="protein sequence ID" value="UYU70402.1"/>
    <property type="molecule type" value="Genomic_DNA"/>
</dbReference>
<evidence type="ECO:0000313" key="10">
    <source>
        <dbReference type="EMBL" id="UYU70402.1"/>
    </source>
</evidence>
<evidence type="ECO:0000313" key="6">
    <source>
        <dbReference type="EMBL" id="KAB4473652.1"/>
    </source>
</evidence>
<evidence type="ECO:0000313" key="13">
    <source>
        <dbReference type="Proteomes" id="UP000436825"/>
    </source>
</evidence>
<feature type="transmembrane region" description="Helical" evidence="1">
    <location>
        <begin position="39"/>
        <end position="57"/>
    </location>
</feature>
<reference evidence="10" key="5">
    <citation type="submission" date="2021-06" db="EMBL/GenBank/DDBJ databases">
        <title>Interrogation of the integrated mobile genetic elements in gut-associated Bacteroides with a consensus prediction approach.</title>
        <authorList>
            <person name="Campbell D.E."/>
            <person name="Leigh J.R."/>
            <person name="Kim T."/>
            <person name="England W."/>
            <person name="Whitaker R.J."/>
            <person name="Degnan P.H."/>
        </authorList>
    </citation>
    <scope>NUCLEOTIDE SEQUENCE</scope>
    <source>
        <strain evidence="10">VPI-BTDOT2</strain>
    </source>
</reference>
<dbReference type="Proteomes" id="UP001156216">
    <property type="component" value="Chromosome"/>
</dbReference>
<evidence type="ECO:0000313" key="11">
    <source>
        <dbReference type="Proteomes" id="UP000095541"/>
    </source>
</evidence>
<dbReference type="Proteomes" id="UP000284785">
    <property type="component" value="Unassembled WGS sequence"/>
</dbReference>
<evidence type="ECO:0000313" key="8">
    <source>
        <dbReference type="EMBL" id="MDC2237624.1"/>
    </source>
</evidence>
<dbReference type="RefSeq" id="WP_008762824.1">
    <property type="nucleotide sequence ID" value="NZ_AP022660.1"/>
</dbReference>
<evidence type="ECO:0000313" key="7">
    <source>
        <dbReference type="EMBL" id="MCE9240944.1"/>
    </source>
</evidence>
<evidence type="ECO:0000313" key="9">
    <source>
        <dbReference type="EMBL" id="RHD79354.1"/>
    </source>
</evidence>
<dbReference type="PATRIC" id="fig|818.23.peg.5239"/>
<dbReference type="EMBL" id="QSJP01000045">
    <property type="protein sequence ID" value="RHD79354.1"/>
    <property type="molecule type" value="Genomic_DNA"/>
</dbReference>
<evidence type="ECO:0000313" key="2">
    <source>
        <dbReference type="EMBL" id="BCA52531.1"/>
    </source>
</evidence>
<evidence type="ECO:0000313" key="5">
    <source>
        <dbReference type="EMBL" id="KAB4455251.1"/>
    </source>
</evidence>
<evidence type="ECO:0000313" key="16">
    <source>
        <dbReference type="Proteomes" id="UP000500882"/>
    </source>
</evidence>
<reference evidence="2 16" key="4">
    <citation type="submission" date="2020-02" db="EMBL/GenBank/DDBJ databases">
        <title>Whole-genome sequencing and comparative analysis of the genomes of Bacteroides thetaiotaomicron and Escherichia coli isolated from a healthy resident in Vietnam.</title>
        <authorList>
            <person name="Mohsin M."/>
            <person name="Tanaka K."/>
            <person name="Kawahara R."/>
            <person name="Kondo S."/>
            <person name="Noguchi H."/>
            <person name="Motooka D."/>
            <person name="Nakamura S."/>
            <person name="Khong D.T."/>
            <person name="Nguyen T.N."/>
            <person name="Tran H.T."/>
            <person name="Yamamoto Y."/>
        </authorList>
    </citation>
    <scope>NUCLEOTIDE SEQUENCE [LARGE SCALE GENOMIC DNA]</scope>
    <source>
        <strain evidence="2 16">F9-2</strain>
    </source>
</reference>